<feature type="transmembrane region" description="Helical" evidence="9">
    <location>
        <begin position="109"/>
        <end position="129"/>
    </location>
</feature>
<name>A0A9X2X2G8_9GAMM</name>
<feature type="transmembrane region" description="Helical" evidence="9">
    <location>
        <begin position="312"/>
        <end position="340"/>
    </location>
</feature>
<evidence type="ECO:0000313" key="11">
    <source>
        <dbReference type="EMBL" id="MCT8505510.1"/>
    </source>
</evidence>
<keyword evidence="5 9" id="KW-0812">Transmembrane</keyword>
<evidence type="ECO:0000256" key="3">
    <source>
        <dbReference type="ARBA" id="ARBA00022449"/>
    </source>
</evidence>
<keyword evidence="4" id="KW-1003">Cell membrane</keyword>
<sequence>MSKQSQDIPFFAAMLPFIVMIVTMMTTIMIFEGSPHIPLLIGAVTAGIVAWFNGYSWEALESYIYDGIKKVLPAVVILILVGLLISSWVAGGVVGAMTYYGLEFLSPDYFLPALLLICAFSTLMMGSSWSTIGTLGVAGMAAGTSMGLPPAAIAGAVVSGAFFGDKMSPLSDTTILASGIAGANIFTHIRHMLYTTIPGLVIALIVFMFMAHSTDAGELSQSIGTVVNSLQANYIISPWLFIIPLLIPVLATSKVPAIPTLLIGIVLGSLSYLWIQGGDMKTLFSVLQGGYVSDTGNETVDSLLSQGGLESMMYTVSLAMIAMIFGGIMESTGMLSALVGKVVRLARSGRSLCAVTVGSSFLTNVVTAEQYISIIIPGRMYAQSFRDKKLHPKNLSRALEDGGTITSPLVPWSTDAIFVYSALGVSAWSYAPYAVLNYSVPIISIAMALAGFKIVYQRVSETDDSAYTQETNDPSLSYKR</sequence>
<feature type="transmembrane region" description="Helical" evidence="9">
    <location>
        <begin position="72"/>
        <end position="97"/>
    </location>
</feature>
<feature type="transmembrane region" description="Helical" evidence="9">
    <location>
        <begin position="232"/>
        <end position="251"/>
    </location>
</feature>
<dbReference type="Pfam" id="PF03553">
    <property type="entry name" value="Na_H_antiporter"/>
    <property type="match status" value="1"/>
</dbReference>
<comment type="subcellular location">
    <subcellularLocation>
        <location evidence="1">Cell membrane</location>
        <topology evidence="1">Multi-pass membrane protein</topology>
    </subcellularLocation>
</comment>
<keyword evidence="12" id="KW-1185">Reference proteome</keyword>
<dbReference type="PANTHER" id="PTHR33451:SF3">
    <property type="entry name" value="MALATE-2H(+)_NA(+)-LACTATE ANTIPORTER"/>
    <property type="match status" value="1"/>
</dbReference>
<accession>A0A9X2X2G8</accession>
<keyword evidence="2" id="KW-0813">Transport</keyword>
<feature type="transmembrane region" description="Helical" evidence="9">
    <location>
        <begin position="430"/>
        <end position="452"/>
    </location>
</feature>
<dbReference type="NCBIfam" id="TIGR00931">
    <property type="entry name" value="antiport_nhaC"/>
    <property type="match status" value="1"/>
</dbReference>
<evidence type="ECO:0000259" key="10">
    <source>
        <dbReference type="Pfam" id="PF03553"/>
    </source>
</evidence>
<reference evidence="11" key="1">
    <citation type="submission" date="2021-07" db="EMBL/GenBank/DDBJ databases">
        <authorList>
            <person name="Luelf R.H."/>
        </authorList>
    </citation>
    <scope>NUCLEOTIDE SEQUENCE</scope>
    <source>
        <strain evidence="11">TMW 2.2304</strain>
    </source>
</reference>
<feature type="transmembrane region" description="Helical" evidence="9">
    <location>
        <begin position="141"/>
        <end position="163"/>
    </location>
</feature>
<gene>
    <name evidence="11" type="primary">nhaC</name>
    <name evidence="11" type="ORF">KZO87_08965</name>
</gene>
<evidence type="ECO:0000313" key="12">
    <source>
        <dbReference type="Proteomes" id="UP001145353"/>
    </source>
</evidence>
<feature type="domain" description="Na+/H+ antiporter NhaC-like C-terminal" evidence="10">
    <location>
        <begin position="160"/>
        <end position="452"/>
    </location>
</feature>
<dbReference type="AlphaFoldDB" id="A0A9X2X2G8"/>
<keyword evidence="7 9" id="KW-0472">Membrane</keyword>
<evidence type="ECO:0000256" key="1">
    <source>
        <dbReference type="ARBA" id="ARBA00004651"/>
    </source>
</evidence>
<dbReference type="Proteomes" id="UP001145353">
    <property type="component" value="Unassembled WGS sequence"/>
</dbReference>
<dbReference type="EMBL" id="JAHXDE010000003">
    <property type="protein sequence ID" value="MCT8505510.1"/>
    <property type="molecule type" value="Genomic_DNA"/>
</dbReference>
<keyword evidence="3" id="KW-0050">Antiport</keyword>
<feature type="transmembrane region" description="Helical" evidence="9">
    <location>
        <begin position="12"/>
        <end position="31"/>
    </location>
</feature>
<dbReference type="InterPro" id="IPR052180">
    <property type="entry name" value="NhaC_Na-H+_Antiporter"/>
</dbReference>
<reference evidence="11" key="2">
    <citation type="journal article" date="2022" name="Syst. Appl. Microbiol.">
        <title>Chromohalobacter moromii sp. nov., a moderately halophilic bacterium isolated from lupine-based moromi fermentation.</title>
        <authorList>
            <person name="Lulf R.H."/>
            <person name="Hilgarth M."/>
            <person name="Ehrmann M.A."/>
        </authorList>
    </citation>
    <scope>NUCLEOTIDE SEQUENCE</scope>
    <source>
        <strain evidence="11">TMW 2.2304</strain>
    </source>
</reference>
<evidence type="ECO:0000256" key="5">
    <source>
        <dbReference type="ARBA" id="ARBA00022692"/>
    </source>
</evidence>
<keyword evidence="6 9" id="KW-1133">Transmembrane helix</keyword>
<comment type="similarity">
    <text evidence="8">Belongs to the NhaC Na(+)/H(+) (TC 2.A.35) antiporter family.</text>
</comment>
<organism evidence="11 12">
    <name type="scientific">Chromohalobacter moromii</name>
    <dbReference type="NCBI Taxonomy" id="2860329"/>
    <lineage>
        <taxon>Bacteria</taxon>
        <taxon>Pseudomonadati</taxon>
        <taxon>Pseudomonadota</taxon>
        <taxon>Gammaproteobacteria</taxon>
        <taxon>Oceanospirillales</taxon>
        <taxon>Halomonadaceae</taxon>
        <taxon>Chromohalobacter</taxon>
    </lineage>
</organism>
<comment type="caution">
    <text evidence="11">The sequence shown here is derived from an EMBL/GenBank/DDBJ whole genome shotgun (WGS) entry which is preliminary data.</text>
</comment>
<dbReference type="InterPro" id="IPR004770">
    <property type="entry name" value="Na/H_antiport_NhaC"/>
</dbReference>
<evidence type="ECO:0000256" key="7">
    <source>
        <dbReference type="ARBA" id="ARBA00023136"/>
    </source>
</evidence>
<protein>
    <submittedName>
        <fullName evidence="11">Na+/H+ antiporter NhaC</fullName>
    </submittedName>
</protein>
<feature type="transmembrane region" description="Helical" evidence="9">
    <location>
        <begin position="193"/>
        <end position="212"/>
    </location>
</feature>
<evidence type="ECO:0000256" key="9">
    <source>
        <dbReference type="SAM" id="Phobius"/>
    </source>
</evidence>
<evidence type="ECO:0000256" key="2">
    <source>
        <dbReference type="ARBA" id="ARBA00022448"/>
    </source>
</evidence>
<feature type="transmembrane region" description="Helical" evidence="9">
    <location>
        <begin position="352"/>
        <end position="376"/>
    </location>
</feature>
<dbReference type="GO" id="GO:0015297">
    <property type="term" value="F:antiporter activity"/>
    <property type="evidence" value="ECO:0007669"/>
    <property type="project" value="UniProtKB-KW"/>
</dbReference>
<dbReference type="RefSeq" id="WP_247640113.1">
    <property type="nucleotide sequence ID" value="NZ_JAHXCZ010000003.1"/>
</dbReference>
<feature type="transmembrane region" description="Helical" evidence="9">
    <location>
        <begin position="37"/>
        <end position="60"/>
    </location>
</feature>
<dbReference type="PANTHER" id="PTHR33451">
    <property type="entry name" value="MALATE-2H(+)/NA(+)-LACTATE ANTIPORTER"/>
    <property type="match status" value="1"/>
</dbReference>
<feature type="transmembrane region" description="Helical" evidence="9">
    <location>
        <begin position="258"/>
        <end position="275"/>
    </location>
</feature>
<evidence type="ECO:0000256" key="6">
    <source>
        <dbReference type="ARBA" id="ARBA00022989"/>
    </source>
</evidence>
<proteinExistence type="inferred from homology"/>
<dbReference type="InterPro" id="IPR018461">
    <property type="entry name" value="Na/H_Antiport_NhaC-like_C"/>
</dbReference>
<evidence type="ECO:0000256" key="8">
    <source>
        <dbReference type="ARBA" id="ARBA00038435"/>
    </source>
</evidence>
<evidence type="ECO:0000256" key="4">
    <source>
        <dbReference type="ARBA" id="ARBA00022475"/>
    </source>
</evidence>
<dbReference type="GO" id="GO:0005886">
    <property type="term" value="C:plasma membrane"/>
    <property type="evidence" value="ECO:0007669"/>
    <property type="project" value="UniProtKB-SubCell"/>
</dbReference>